<proteinExistence type="predicted"/>
<accession>A0AAV1TLL7</accession>
<protein>
    <submittedName>
        <fullName evidence="1">Uncharacterized protein</fullName>
    </submittedName>
</protein>
<dbReference type="AlphaFoldDB" id="A0AAV1TLL7"/>
<comment type="caution">
    <text evidence="1">The sequence shown here is derived from an EMBL/GenBank/DDBJ whole genome shotgun (WGS) entry which is preliminary data.</text>
</comment>
<dbReference type="Proteomes" id="UP001162060">
    <property type="component" value="Unassembled WGS sequence"/>
</dbReference>
<reference evidence="1" key="1">
    <citation type="submission" date="2024-01" db="EMBL/GenBank/DDBJ databases">
        <authorList>
            <person name="Webb A."/>
        </authorList>
    </citation>
    <scope>NUCLEOTIDE SEQUENCE</scope>
    <source>
        <strain evidence="1">Pm1</strain>
    </source>
</reference>
<organism evidence="1 2">
    <name type="scientific">Peronospora matthiolae</name>
    <dbReference type="NCBI Taxonomy" id="2874970"/>
    <lineage>
        <taxon>Eukaryota</taxon>
        <taxon>Sar</taxon>
        <taxon>Stramenopiles</taxon>
        <taxon>Oomycota</taxon>
        <taxon>Peronosporomycetes</taxon>
        <taxon>Peronosporales</taxon>
        <taxon>Peronosporaceae</taxon>
        <taxon>Peronospora</taxon>
    </lineage>
</organism>
<sequence>MRSISSPVESVPVTIVVELPPVVPAVRAGPADVGSAQLKDPIGGRPPVSVPPADVVALSRRVEACEGALSPHCCSLQCERLKTESNDSSALVSQLREKL</sequence>
<evidence type="ECO:0000313" key="1">
    <source>
        <dbReference type="EMBL" id="CAK7923266.1"/>
    </source>
</evidence>
<evidence type="ECO:0000313" key="2">
    <source>
        <dbReference type="Proteomes" id="UP001162060"/>
    </source>
</evidence>
<dbReference type="EMBL" id="CAKLBY020000068">
    <property type="protein sequence ID" value="CAK7923266.1"/>
    <property type="molecule type" value="Genomic_DNA"/>
</dbReference>
<gene>
    <name evidence="1" type="ORF">PM001_LOCUS8416</name>
</gene>
<name>A0AAV1TLL7_9STRA</name>